<dbReference type="EMBL" id="DYXG01000093">
    <property type="protein sequence ID" value="HJE97782.1"/>
    <property type="molecule type" value="Genomic_DNA"/>
</dbReference>
<evidence type="ECO:0000313" key="4">
    <source>
        <dbReference type="EMBL" id="HJE97782.1"/>
    </source>
</evidence>
<dbReference type="GO" id="GO:0008237">
    <property type="term" value="F:metallopeptidase activity"/>
    <property type="evidence" value="ECO:0007669"/>
    <property type="project" value="UniProtKB-KW"/>
</dbReference>
<evidence type="ECO:0000256" key="2">
    <source>
        <dbReference type="SAM" id="Phobius"/>
    </source>
</evidence>
<feature type="domain" description="CAAX prenyl protease 2/Lysostaphin resistance protein A-like" evidence="3">
    <location>
        <begin position="117"/>
        <end position="211"/>
    </location>
</feature>
<dbReference type="GO" id="GO:0080120">
    <property type="term" value="P:CAAX-box protein maturation"/>
    <property type="evidence" value="ECO:0007669"/>
    <property type="project" value="UniProtKB-ARBA"/>
</dbReference>
<keyword evidence="2" id="KW-0472">Membrane</keyword>
<dbReference type="EC" id="3.4.24.-" evidence="4"/>
<keyword evidence="4" id="KW-0482">Metalloprotease</keyword>
<keyword evidence="4" id="KW-0645">Protease</keyword>
<feature type="transmembrane region" description="Helical" evidence="2">
    <location>
        <begin position="155"/>
        <end position="173"/>
    </location>
</feature>
<dbReference type="AlphaFoldDB" id="A0A921FBM3"/>
<dbReference type="Pfam" id="PF02517">
    <property type="entry name" value="Rce1-like"/>
    <property type="match status" value="1"/>
</dbReference>
<evidence type="ECO:0000313" key="5">
    <source>
        <dbReference type="Proteomes" id="UP000707535"/>
    </source>
</evidence>
<accession>A0A921FBM3</accession>
<reference evidence="4" key="1">
    <citation type="journal article" date="2021" name="PeerJ">
        <title>Extensive microbial diversity within the chicken gut microbiome revealed by metagenomics and culture.</title>
        <authorList>
            <person name="Gilroy R."/>
            <person name="Ravi A."/>
            <person name="Getino M."/>
            <person name="Pursley I."/>
            <person name="Horton D.L."/>
            <person name="Alikhan N.F."/>
            <person name="Baker D."/>
            <person name="Gharbi K."/>
            <person name="Hall N."/>
            <person name="Watson M."/>
            <person name="Adriaenssens E.M."/>
            <person name="Foster-Nyarko E."/>
            <person name="Jarju S."/>
            <person name="Secka A."/>
            <person name="Antonio M."/>
            <person name="Oren A."/>
            <person name="Chaudhuri R.R."/>
            <person name="La Ragione R."/>
            <person name="Hildebrand F."/>
            <person name="Pallen M.J."/>
        </authorList>
    </citation>
    <scope>NUCLEOTIDE SEQUENCE</scope>
    <source>
        <strain evidence="4">CHK174-6876</strain>
    </source>
</reference>
<dbReference type="GO" id="GO:0004175">
    <property type="term" value="F:endopeptidase activity"/>
    <property type="evidence" value="ECO:0007669"/>
    <property type="project" value="UniProtKB-ARBA"/>
</dbReference>
<gene>
    <name evidence="4" type="ORF">K8V00_09195</name>
</gene>
<keyword evidence="2" id="KW-1133">Transmembrane helix</keyword>
<organism evidence="4 5">
    <name type="scientific">Ligilactobacillus acidipiscis</name>
    <dbReference type="NCBI Taxonomy" id="89059"/>
    <lineage>
        <taxon>Bacteria</taxon>
        <taxon>Bacillati</taxon>
        <taxon>Bacillota</taxon>
        <taxon>Bacilli</taxon>
        <taxon>Lactobacillales</taxon>
        <taxon>Lactobacillaceae</taxon>
        <taxon>Ligilactobacillus</taxon>
    </lineage>
</organism>
<protein>
    <submittedName>
        <fullName evidence="4">CPBP family intramembrane metalloprotease</fullName>
        <ecNumber evidence="4">3.4.24.-</ecNumber>
    </submittedName>
</protein>
<feature type="transmembrane region" description="Helical" evidence="2">
    <location>
        <begin position="114"/>
        <end position="135"/>
    </location>
</feature>
<sequence length="220" mass="25254">MNKNKTISLTAITIFYIWLSTWAADLFSKVLSNHSTSLVMLLSQFIVVILMLILIRKSLLKSIQQIKKHKKFLFLPIVTVIFNLLFQILYQSLINVPESANQSENLHNLTQSPWEISILFVVVTVVTGPIAEEIIFQYLIQENLFRLCKPINKHLAEIISIIVATLLFMGFHFLNESNFSWLAFFGYGYLIFSAIVYSFSRHNLSVAHILFSLIALISII</sequence>
<keyword evidence="4" id="KW-0378">Hydrolase</keyword>
<keyword evidence="2" id="KW-0812">Transmembrane</keyword>
<feature type="transmembrane region" description="Helical" evidence="2">
    <location>
        <begin position="39"/>
        <end position="60"/>
    </location>
</feature>
<reference evidence="4" key="2">
    <citation type="submission" date="2021-09" db="EMBL/GenBank/DDBJ databases">
        <authorList>
            <person name="Gilroy R."/>
        </authorList>
    </citation>
    <scope>NUCLEOTIDE SEQUENCE</scope>
    <source>
        <strain evidence="4">CHK174-6876</strain>
    </source>
</reference>
<comment type="caution">
    <text evidence="4">The sequence shown here is derived from an EMBL/GenBank/DDBJ whole genome shotgun (WGS) entry which is preliminary data.</text>
</comment>
<evidence type="ECO:0000256" key="1">
    <source>
        <dbReference type="ARBA" id="ARBA00009067"/>
    </source>
</evidence>
<dbReference type="InterPro" id="IPR003675">
    <property type="entry name" value="Rce1/LyrA-like_dom"/>
</dbReference>
<feature type="transmembrane region" description="Helical" evidence="2">
    <location>
        <begin position="179"/>
        <end position="197"/>
    </location>
</feature>
<feature type="transmembrane region" description="Helical" evidence="2">
    <location>
        <begin position="72"/>
        <end position="94"/>
    </location>
</feature>
<dbReference type="Proteomes" id="UP000707535">
    <property type="component" value="Unassembled WGS sequence"/>
</dbReference>
<comment type="similarity">
    <text evidence="1">Belongs to the UPF0177 family.</text>
</comment>
<evidence type="ECO:0000259" key="3">
    <source>
        <dbReference type="Pfam" id="PF02517"/>
    </source>
</evidence>
<name>A0A921FBM3_9LACO</name>
<proteinExistence type="inferred from homology"/>